<dbReference type="PANTHER" id="PTHR11632:SF51">
    <property type="entry name" value="SUCCINATE DEHYDROGENASE [UBIQUINONE] FLAVOPROTEIN SUBUNIT, MITOCHONDRIAL"/>
    <property type="match status" value="1"/>
</dbReference>
<dbReference type="eggNOG" id="COG1053">
    <property type="taxonomic scope" value="Bacteria"/>
</dbReference>
<dbReference type="InterPro" id="IPR027477">
    <property type="entry name" value="Succ_DH/fumarate_Rdtase_cat_sf"/>
</dbReference>
<dbReference type="SUPFAM" id="SSF46977">
    <property type="entry name" value="Succinate dehydrogenase/fumarate reductase flavoprotein C-terminal domain"/>
    <property type="match status" value="1"/>
</dbReference>
<feature type="domain" description="Fumarate reductase/succinate dehydrogenase flavoprotein-like C-terminal" evidence="6">
    <location>
        <begin position="448"/>
        <end position="542"/>
    </location>
</feature>
<organism evidence="7 8">
    <name type="scientific">Roseibium aggregatum (strain ATCC 25650 / DSM 13394 / JCM 20685 / NBRC 16684 / NCIMB 2208 / IAM 12614 / B1)</name>
    <name type="common">Stappia aggregata</name>
    <dbReference type="NCBI Taxonomy" id="384765"/>
    <lineage>
        <taxon>Bacteria</taxon>
        <taxon>Pseudomonadati</taxon>
        <taxon>Pseudomonadota</taxon>
        <taxon>Alphaproteobacteria</taxon>
        <taxon>Hyphomicrobiales</taxon>
        <taxon>Stappiaceae</taxon>
        <taxon>Roseibium</taxon>
    </lineage>
</organism>
<name>A0P3Z9_ROSAI</name>
<evidence type="ECO:0000259" key="6">
    <source>
        <dbReference type="Pfam" id="PF02910"/>
    </source>
</evidence>
<sequence length="570" mass="61448">MNKPVNRFAVFDSRRLNVFEHDVIVAGAGIAGYRAAFAAKNAKPHLRVAQLNFASDQSHGGCSWKTHGINAAMNPADSIESHFTDTLRGGGMISDPELARVLCQDAPIAIWEMEALGVVFDQNGKHYQTGTYGGVTTARSVHSSDRAGKLITDCLRNAARDIGVTTFHKRVVLNYLVSDGQVFGAICINLENGTHEIHLAPKLISALGAGACTYPITTISADKTATGLIAFLDAGGRLVDMEQVQFHPTGLNMPGMPGHGEIIEEEVRSQGAKLLNKHGDRFMPKYDKLGEMATRDIVARSCYLEVKNGRGSDNGGVFLDLSEISSKFLSDRFPFMSERFQAHGINLAGCKVLETSPSAHFLMGGIPIDVDGRTEIDGLYACGEDAGGIHGGNRLGGNGVADALVFGARAGFAAAHDDVSVHGRADLEQQTMICSESGPLSIYEIDTRVKRLMWDFVGPARDDAGLLEAKANLKKIWDQLNSQKVSLPACKLTSYHLGPRKIYQKIRLAQSIISASLERTNSVGAHMRTDADHENAIYNTLVSSESGVISSARVYKQGTMHQALSPREVA</sequence>
<accession>A0P3Z9</accession>
<evidence type="ECO:0000256" key="1">
    <source>
        <dbReference type="ARBA" id="ARBA00001974"/>
    </source>
</evidence>
<dbReference type="Gene3D" id="1.20.58.100">
    <property type="entry name" value="Fumarate reductase/succinate dehydrogenase flavoprotein-like, C-terminal domain"/>
    <property type="match status" value="1"/>
</dbReference>
<evidence type="ECO:0000313" key="8">
    <source>
        <dbReference type="Proteomes" id="UP000004848"/>
    </source>
</evidence>
<dbReference type="UniPathway" id="UPA00253">
    <property type="reaction ID" value="UER00326"/>
</dbReference>
<comment type="caution">
    <text evidence="7">The sequence shown here is derived from an EMBL/GenBank/DDBJ whole genome shotgun (WGS) entry which is preliminary data.</text>
</comment>
<dbReference type="RefSeq" id="WP_006940409.1">
    <property type="nucleotide sequence ID" value="NZ_AAUW01000036.1"/>
</dbReference>
<evidence type="ECO:0000259" key="5">
    <source>
        <dbReference type="Pfam" id="PF00890"/>
    </source>
</evidence>
<evidence type="ECO:0000256" key="4">
    <source>
        <dbReference type="PIRSR" id="PIRSR630664-50"/>
    </source>
</evidence>
<feature type="active site" description="Proton acceptor" evidence="4">
    <location>
        <position position="295"/>
    </location>
</feature>
<dbReference type="GeneID" id="68850053"/>
<protein>
    <submittedName>
        <fullName evidence="7">Succinate dehydrogenase flavoprotein subunit</fullName>
        <ecNumber evidence="7">1.3.5.1</ecNumber>
    </submittedName>
</protein>
<dbReference type="InterPro" id="IPR036188">
    <property type="entry name" value="FAD/NAD-bd_sf"/>
</dbReference>
<dbReference type="PRINTS" id="PR00368">
    <property type="entry name" value="FADPNR"/>
</dbReference>
<dbReference type="Gene3D" id="3.90.700.10">
    <property type="entry name" value="Succinate dehydrogenase/fumarate reductase flavoprotein, catalytic domain"/>
    <property type="match status" value="1"/>
</dbReference>
<comment type="cofactor">
    <cofactor evidence="1">
        <name>FAD</name>
        <dbReference type="ChEBI" id="CHEBI:57692"/>
    </cofactor>
</comment>
<dbReference type="Pfam" id="PF00890">
    <property type="entry name" value="FAD_binding_2"/>
    <property type="match status" value="1"/>
</dbReference>
<dbReference type="Gene3D" id="3.50.50.60">
    <property type="entry name" value="FAD/NAD(P)-binding domain"/>
    <property type="match status" value="1"/>
</dbReference>
<dbReference type="InterPro" id="IPR003953">
    <property type="entry name" value="FAD-dep_OxRdtase_2_FAD-bd"/>
</dbReference>
<dbReference type="EMBL" id="AAUW01000036">
    <property type="protein sequence ID" value="EAV40245.1"/>
    <property type="molecule type" value="Genomic_DNA"/>
</dbReference>
<dbReference type="GO" id="GO:0008177">
    <property type="term" value="F:succinate dehydrogenase (quinone) activity"/>
    <property type="evidence" value="ECO:0007669"/>
    <property type="project" value="UniProtKB-EC"/>
</dbReference>
<feature type="domain" description="FAD-dependent oxidoreductase 2 FAD-binding" evidence="5">
    <location>
        <begin position="22"/>
        <end position="400"/>
    </location>
</feature>
<dbReference type="Pfam" id="PF02910">
    <property type="entry name" value="Succ_DH_flav_C"/>
    <property type="match status" value="1"/>
</dbReference>
<dbReference type="PANTHER" id="PTHR11632">
    <property type="entry name" value="SUCCINATE DEHYDROGENASE 2 FLAVOPROTEIN SUBUNIT"/>
    <property type="match status" value="1"/>
</dbReference>
<dbReference type="EC" id="1.3.5.1" evidence="7"/>
<dbReference type="AlphaFoldDB" id="A0P3Z9"/>
<evidence type="ECO:0000313" key="7">
    <source>
        <dbReference type="EMBL" id="EAV40245.1"/>
    </source>
</evidence>
<proteinExistence type="predicted"/>
<evidence type="ECO:0000256" key="2">
    <source>
        <dbReference type="ARBA" id="ARBA00022630"/>
    </source>
</evidence>
<dbReference type="InterPro" id="IPR030664">
    <property type="entry name" value="SdhA/FrdA/AprA"/>
</dbReference>
<dbReference type="Proteomes" id="UP000004848">
    <property type="component" value="Unassembled WGS sequence"/>
</dbReference>
<keyword evidence="3 7" id="KW-0560">Oxidoreductase</keyword>
<reference evidence="7 8" key="1">
    <citation type="submission" date="2006-05" db="EMBL/GenBank/DDBJ databases">
        <authorList>
            <person name="King G."/>
            <person name="Ferriera S."/>
            <person name="Johnson J."/>
            <person name="Kravitz S."/>
            <person name="Beeson K."/>
            <person name="Sutton G."/>
            <person name="Rogers Y.-H."/>
            <person name="Friedman R."/>
            <person name="Frazier M."/>
            <person name="Venter J.C."/>
        </authorList>
    </citation>
    <scope>NUCLEOTIDE SEQUENCE [LARGE SCALE GENOMIC DNA]</scope>
    <source>
        <strain evidence="8">ATCC 25650 / DSM 13394 / JCM 20685 / NBRC 16684 / NCIMB 2208 / IAM 12614 / B1</strain>
    </source>
</reference>
<dbReference type="SUPFAM" id="SSF56425">
    <property type="entry name" value="Succinate dehydrogenase/fumarate reductase flavoprotein, catalytic domain"/>
    <property type="match status" value="1"/>
</dbReference>
<dbReference type="GO" id="GO:0009435">
    <property type="term" value="P:NAD+ biosynthetic process"/>
    <property type="evidence" value="ECO:0007669"/>
    <property type="project" value="UniProtKB-UniPathway"/>
</dbReference>
<keyword evidence="2" id="KW-0285">Flavoprotein</keyword>
<gene>
    <name evidence="7" type="primary">sdhA</name>
    <name evidence="7" type="ORF">SIAM614_00265</name>
</gene>
<evidence type="ECO:0000256" key="3">
    <source>
        <dbReference type="ARBA" id="ARBA00023002"/>
    </source>
</evidence>
<dbReference type="InterPro" id="IPR037099">
    <property type="entry name" value="Fum_R/Succ_DH_flav-like_C_sf"/>
</dbReference>
<dbReference type="InterPro" id="IPR015939">
    <property type="entry name" value="Fum_Rdtase/Succ_DH_flav-like_C"/>
</dbReference>
<dbReference type="OrthoDB" id="9806724at2"/>
<dbReference type="SUPFAM" id="SSF51905">
    <property type="entry name" value="FAD/NAD(P)-binding domain"/>
    <property type="match status" value="1"/>
</dbReference>